<dbReference type="Proteomes" id="UP000215137">
    <property type="component" value="Plasmid pBkBDGP4A"/>
</dbReference>
<feature type="chain" id="PRO_5013395105" evidence="1">
    <location>
        <begin position="30"/>
        <end position="128"/>
    </location>
</feature>
<geneLocation type="plasmid" evidence="3">
    <name>pbkbdgp4a</name>
</geneLocation>
<reference evidence="2 3" key="1">
    <citation type="submission" date="2017-08" db="EMBL/GenBank/DDBJ databases">
        <title>Complete Genome Sequence of Bacillus kochii Oregon-R-modENCODE STRAIN BDGP4, isolated from Drosophila melanogaster gut.</title>
        <authorList>
            <person name="Wan K.H."/>
            <person name="Yu C."/>
            <person name="Park S."/>
            <person name="Hammonds A.S."/>
            <person name="Booth B.W."/>
            <person name="Celniker S.E."/>
        </authorList>
    </citation>
    <scope>NUCLEOTIDE SEQUENCE [LARGE SCALE GENOMIC DNA]</scope>
    <source>
        <strain evidence="2 3">BDGP4</strain>
        <plasmid evidence="3">pbkbdgp4a</plasmid>
    </source>
</reference>
<evidence type="ECO:0000313" key="3">
    <source>
        <dbReference type="Proteomes" id="UP000215137"/>
    </source>
</evidence>
<dbReference type="EMBL" id="CP022984">
    <property type="protein sequence ID" value="ASV70184.1"/>
    <property type="molecule type" value="Genomic_DNA"/>
</dbReference>
<proteinExistence type="predicted"/>
<dbReference type="KEGG" id="bko:CKF48_23130"/>
<dbReference type="RefSeq" id="WP_095373742.1">
    <property type="nucleotide sequence ID" value="NZ_CP022984.1"/>
</dbReference>
<dbReference type="OrthoDB" id="2654780at2"/>
<keyword evidence="1" id="KW-0732">Signal</keyword>
<gene>
    <name evidence="2" type="ORF">CKF48_23130</name>
</gene>
<feature type="signal peptide" evidence="1">
    <location>
        <begin position="1"/>
        <end position="29"/>
    </location>
</feature>
<protein>
    <submittedName>
        <fullName evidence="2">Uncharacterized protein</fullName>
    </submittedName>
</protein>
<evidence type="ECO:0000313" key="2">
    <source>
        <dbReference type="EMBL" id="ASV70184.1"/>
    </source>
</evidence>
<accession>A0A248TPM6</accession>
<keyword evidence="2" id="KW-0614">Plasmid</keyword>
<keyword evidence="3" id="KW-1185">Reference proteome</keyword>
<sequence length="128" mass="14221">MKMKKTRKIFVLLLVSLSLLFATVSPVFSAGFYGPFNFVTNDGKWDGQLEVARNGETVSAQVLNQTNNDVLKVRLCSTNGNCTAYKNVTNSRAVLFTNMLKGKYYADVAKVTNPSRQVQGKTTFNVRN</sequence>
<evidence type="ECO:0000256" key="1">
    <source>
        <dbReference type="SAM" id="SignalP"/>
    </source>
</evidence>
<dbReference type="AlphaFoldDB" id="A0A248TPM6"/>
<name>A0A248TPM6_9BACI</name>
<organism evidence="2 3">
    <name type="scientific">Cytobacillus kochii</name>
    <dbReference type="NCBI Taxonomy" id="859143"/>
    <lineage>
        <taxon>Bacteria</taxon>
        <taxon>Bacillati</taxon>
        <taxon>Bacillota</taxon>
        <taxon>Bacilli</taxon>
        <taxon>Bacillales</taxon>
        <taxon>Bacillaceae</taxon>
        <taxon>Cytobacillus</taxon>
    </lineage>
</organism>